<protein>
    <recommendedName>
        <fullName evidence="2">tRNA(Phe) (4-demethylwyosine(37)-C(7)) aminocarboxypropyltransferase</fullName>
        <ecNumber evidence="2">2.5.1.114</ecNumber>
    </recommendedName>
</protein>
<evidence type="ECO:0000256" key="6">
    <source>
        <dbReference type="ARBA" id="ARBA00049400"/>
    </source>
</evidence>
<dbReference type="SUPFAM" id="SSF53335">
    <property type="entry name" value="S-adenosyl-L-methionine-dependent methyltransferases"/>
    <property type="match status" value="1"/>
</dbReference>
<dbReference type="Pfam" id="PF02475">
    <property type="entry name" value="TRM5-TYW2_MTfase"/>
    <property type="match status" value="1"/>
</dbReference>
<evidence type="ECO:0000256" key="2">
    <source>
        <dbReference type="ARBA" id="ARBA00012265"/>
    </source>
</evidence>
<dbReference type="GO" id="GO:0005737">
    <property type="term" value="C:cytoplasm"/>
    <property type="evidence" value="ECO:0007669"/>
    <property type="project" value="TreeGrafter"/>
</dbReference>
<dbReference type="GO" id="GO:0031591">
    <property type="term" value="P:wybutosine biosynthetic process"/>
    <property type="evidence" value="ECO:0007669"/>
    <property type="project" value="TreeGrafter"/>
</dbReference>
<dbReference type="GO" id="GO:0030488">
    <property type="term" value="P:tRNA methylation"/>
    <property type="evidence" value="ECO:0007669"/>
    <property type="project" value="TreeGrafter"/>
</dbReference>
<dbReference type="Proteomes" id="UP000750711">
    <property type="component" value="Unassembled WGS sequence"/>
</dbReference>
<keyword evidence="3" id="KW-0808">Transferase</keyword>
<dbReference type="EMBL" id="JAGHQM010000002">
    <property type="protein sequence ID" value="KAH0569220.1"/>
    <property type="molecule type" value="Genomic_DNA"/>
</dbReference>
<gene>
    <name evidence="8" type="ORF">GP486_000037</name>
</gene>
<keyword evidence="4" id="KW-0949">S-adenosyl-L-methionine</keyword>
<dbReference type="GO" id="GO:0008175">
    <property type="term" value="F:tRNA methyltransferase activity"/>
    <property type="evidence" value="ECO:0007669"/>
    <property type="project" value="TreeGrafter"/>
</dbReference>
<comment type="pathway">
    <text evidence="1">tRNA modification; wybutosine-tRNA(Phe) biosynthesis.</text>
</comment>
<dbReference type="PANTHER" id="PTHR23245:SF25">
    <property type="entry name" value="TRNA WYBUTOSINE-SYNTHESIZING PROTEIN 2 HOMOLOG"/>
    <property type="match status" value="1"/>
</dbReference>
<proteinExistence type="predicted"/>
<dbReference type="Gene3D" id="3.40.50.150">
    <property type="entry name" value="Vaccinia Virus protein VP39"/>
    <property type="match status" value="1"/>
</dbReference>
<name>A0A9P8LJH0_9PEZI</name>
<feature type="domain" description="SAM-dependent methyltransferase TRM5/TYW2-type" evidence="7">
    <location>
        <begin position="200"/>
        <end position="501"/>
    </location>
</feature>
<evidence type="ECO:0000313" key="8">
    <source>
        <dbReference type="EMBL" id="KAH0569220.1"/>
    </source>
</evidence>
<comment type="caution">
    <text evidence="8">The sequence shown here is derived from an EMBL/GenBank/DDBJ whole genome shotgun (WGS) entry which is preliminary data.</text>
</comment>
<reference evidence="8" key="1">
    <citation type="submission" date="2021-03" db="EMBL/GenBank/DDBJ databases">
        <title>Comparative genomics and phylogenomic investigation of the class Geoglossomycetes provide insights into ecological specialization and systematics.</title>
        <authorList>
            <person name="Melie T."/>
            <person name="Pirro S."/>
            <person name="Miller A.N."/>
            <person name="Quandt A."/>
        </authorList>
    </citation>
    <scope>NUCLEOTIDE SEQUENCE</scope>
    <source>
        <strain evidence="8">CAQ_001_2017</strain>
    </source>
</reference>
<sequence length="507" mass="56333">MASRLQVLLLVPRRLVKSVKSALEERGLLDRTARIRSWSNEDQVPQVLSAGHGGGELAACRIVPTLLRILDDDKYNTDVETLRKILREIGFEEQLSAISLIVRTPQTALPSPSPPSRLSPRSHAALNPLTAALQRWLSSLPSHLFSLGISSDQLLQSFSGNYSLYHPMVLLPANAFTSPAWSEFLPAISPNQKLGLCKDLTAALGCTHLALNAPIPLVDDDHETIFGRAEHDNVLRRPTKLRPLYGEFGARICTEPETVDFEGAFWVSTRQNGIYQTWAPLYTMFSRGNISEKARILELPSLRPCGDQCSAVDLYAGIGYFAFSYVAAGVEKVFCWELNPWSVEGLRRGAQTNGWGARVMHEAGDNEPEDAKQEKIVVFQEDNINAPKRLQAWRSWIPPVRHVNCGLLPTSRNGWGIAVRALDRERGGWVHVHENVARKDIEHKKDEILQVIRGIVNEEIGGSAHPESTQAPRTVECHHVERVKSFAPGIVHCVLDIWISGYASAVI</sequence>
<dbReference type="PROSITE" id="PS51684">
    <property type="entry name" value="SAM_MT_TRM5_TYW2"/>
    <property type="match status" value="1"/>
</dbReference>
<evidence type="ECO:0000256" key="1">
    <source>
        <dbReference type="ARBA" id="ARBA00004797"/>
    </source>
</evidence>
<organism evidence="8 9">
    <name type="scientific">Trichoglossum hirsutum</name>
    <dbReference type="NCBI Taxonomy" id="265104"/>
    <lineage>
        <taxon>Eukaryota</taxon>
        <taxon>Fungi</taxon>
        <taxon>Dikarya</taxon>
        <taxon>Ascomycota</taxon>
        <taxon>Pezizomycotina</taxon>
        <taxon>Geoglossomycetes</taxon>
        <taxon>Geoglossales</taxon>
        <taxon>Geoglossaceae</taxon>
        <taxon>Trichoglossum</taxon>
    </lineage>
</organism>
<dbReference type="PANTHER" id="PTHR23245">
    <property type="entry name" value="TRNA METHYLTRANSFERASE"/>
    <property type="match status" value="1"/>
</dbReference>
<evidence type="ECO:0000259" key="7">
    <source>
        <dbReference type="PROSITE" id="PS51684"/>
    </source>
</evidence>
<evidence type="ECO:0000256" key="5">
    <source>
        <dbReference type="ARBA" id="ARBA00022694"/>
    </source>
</evidence>
<dbReference type="InterPro" id="IPR029063">
    <property type="entry name" value="SAM-dependent_MTases_sf"/>
</dbReference>
<dbReference type="AlphaFoldDB" id="A0A9P8LJH0"/>
<dbReference type="EC" id="2.5.1.114" evidence="2"/>
<dbReference type="InterPro" id="IPR030382">
    <property type="entry name" value="MeTrfase_TRM5/TYW2"/>
</dbReference>
<keyword evidence="9" id="KW-1185">Reference proteome</keyword>
<evidence type="ECO:0000313" key="9">
    <source>
        <dbReference type="Proteomes" id="UP000750711"/>
    </source>
</evidence>
<keyword evidence="5" id="KW-0819">tRNA processing</keyword>
<accession>A0A9P8LJH0</accession>
<comment type="catalytic activity">
    <reaction evidence="6">
        <text>4-demethylwyosine(37) in tRNA(Phe) + S-adenosyl-L-methionine = 4-demethyl-7-[(3S)-3-amino-3-carboxypropyl]wyosine(37) in tRNA(Phe) + S-methyl-5'-thioadenosine + H(+)</text>
        <dbReference type="Rhea" id="RHEA:36355"/>
        <dbReference type="Rhea" id="RHEA-COMP:10164"/>
        <dbReference type="Rhea" id="RHEA-COMP:10378"/>
        <dbReference type="ChEBI" id="CHEBI:15378"/>
        <dbReference type="ChEBI" id="CHEBI:17509"/>
        <dbReference type="ChEBI" id="CHEBI:59789"/>
        <dbReference type="ChEBI" id="CHEBI:64315"/>
        <dbReference type="ChEBI" id="CHEBI:73550"/>
        <dbReference type="EC" id="2.5.1.114"/>
    </reaction>
</comment>
<dbReference type="GO" id="GO:0102522">
    <property type="term" value="F:tRNA 4-demethylwyosine alpha-amino-alpha-carboxypropyltransferase activity"/>
    <property type="evidence" value="ECO:0007669"/>
    <property type="project" value="UniProtKB-EC"/>
</dbReference>
<evidence type="ECO:0000256" key="3">
    <source>
        <dbReference type="ARBA" id="ARBA00022679"/>
    </source>
</evidence>
<dbReference type="InterPro" id="IPR056743">
    <property type="entry name" value="TRM5-TYW2-like_MTfase"/>
</dbReference>
<evidence type="ECO:0000256" key="4">
    <source>
        <dbReference type="ARBA" id="ARBA00022691"/>
    </source>
</evidence>